<evidence type="ECO:0000313" key="4">
    <source>
        <dbReference type="Proteomes" id="UP000013167"/>
    </source>
</evidence>
<dbReference type="Proteomes" id="UP000013167">
    <property type="component" value="Unassembled WGS sequence"/>
</dbReference>
<dbReference type="InterPro" id="IPR000182">
    <property type="entry name" value="GNAT_dom"/>
</dbReference>
<dbReference type="Pfam" id="PF00583">
    <property type="entry name" value="Acetyltransf_1"/>
    <property type="match status" value="1"/>
</dbReference>
<dbReference type="EMBL" id="CAIZ01000029">
    <property type="protein sequence ID" value="CCH68912.1"/>
    <property type="molecule type" value="Genomic_DNA"/>
</dbReference>
<name>N0DXZ4_9MICO</name>
<proteinExistence type="predicted"/>
<dbReference type="Gene3D" id="3.40.630.30">
    <property type="match status" value="1"/>
</dbReference>
<dbReference type="PANTHER" id="PTHR41368:SF1">
    <property type="entry name" value="PROTEIN YGHO"/>
    <property type="match status" value="1"/>
</dbReference>
<dbReference type="OrthoDB" id="9806005at2"/>
<dbReference type="PROSITE" id="PS51186">
    <property type="entry name" value="GNAT"/>
    <property type="match status" value="1"/>
</dbReference>
<comment type="caution">
    <text evidence="3">The sequence shown here is derived from an EMBL/GenBank/DDBJ whole genome shotgun (WGS) entry which is preliminary data.</text>
</comment>
<dbReference type="eggNOG" id="COG0456">
    <property type="taxonomic scope" value="Bacteria"/>
</dbReference>
<sequence>MSVRVEQVLTEEQFEEFAALPFTLHGRGRHVPLLQPTLRSWWTGEHPQGRFGPVTFLLARSNSGAAVGRMCLHHNPSFDDKVGAETQLFGLTEFADVSVLDTLMTYAAGSARVTARTQLVGPVALLPNQTGGVITSGFDERGFMDSPWNPASYPEAYEALGFARIFEGATWIVPLGGGDGAASEPPADEPPIGEPSGGVVVRKASRLRLRRDLEAMRQVLNASFAALPYYTEISAADLAHQTAGLEFLLDPDLFLLAYIDGEPAAFVLVVPDLSEFAMARDGRLAVKDYPGLLWRRLKGTTDAILIIKGTDPSAQGRGLQTLLARQVERGLRAGGYRTLRSTFVETANAGSSRTYERMGGRPLQGTTFYRRAVR</sequence>
<dbReference type="InterPro" id="IPR039968">
    <property type="entry name" value="BcerS-like"/>
</dbReference>
<dbReference type="RefSeq" id="WP_010851766.1">
    <property type="nucleotide sequence ID" value="NZ_HF570956.1"/>
</dbReference>
<accession>N0DXZ4</accession>
<reference evidence="3 4" key="1">
    <citation type="journal article" date="2013" name="ISME J.">
        <title>A metabolic model for members of the genus Tetrasphaera involved in enhanced biological phosphorus removal.</title>
        <authorList>
            <person name="Kristiansen R."/>
            <person name="Nguyen H.T.T."/>
            <person name="Saunders A.M."/>
            <person name="Nielsen J.L."/>
            <person name="Wimmer R."/>
            <person name="Le V.Q."/>
            <person name="McIlroy S.J."/>
            <person name="Petrovski S."/>
            <person name="Seviour R.J."/>
            <person name="Calteau A."/>
            <person name="Nielsen K.L."/>
            <person name="Nielsen P.H."/>
        </authorList>
    </citation>
    <scope>NUCLEOTIDE SEQUENCE [LARGE SCALE GENOMIC DNA]</scope>
    <source>
        <strain evidence="3 4">Lp2</strain>
    </source>
</reference>
<evidence type="ECO:0000256" key="1">
    <source>
        <dbReference type="SAM" id="MobiDB-lite"/>
    </source>
</evidence>
<dbReference type="HOGENOM" id="CLU_739501_0_0_11"/>
<dbReference type="SUPFAM" id="SSF55729">
    <property type="entry name" value="Acyl-CoA N-acyltransferases (Nat)"/>
    <property type="match status" value="1"/>
</dbReference>
<dbReference type="AlphaFoldDB" id="N0DXZ4"/>
<protein>
    <recommendedName>
        <fullName evidence="2">N-acetyltransferase domain-containing protein</fullName>
    </recommendedName>
</protein>
<dbReference type="STRING" id="1193181.BN10_1240006"/>
<dbReference type="PANTHER" id="PTHR41368">
    <property type="entry name" value="PROTEIN YGHO"/>
    <property type="match status" value="1"/>
</dbReference>
<dbReference type="GO" id="GO:0016747">
    <property type="term" value="F:acyltransferase activity, transferring groups other than amino-acyl groups"/>
    <property type="evidence" value="ECO:0007669"/>
    <property type="project" value="InterPro"/>
</dbReference>
<evidence type="ECO:0000259" key="2">
    <source>
        <dbReference type="PROSITE" id="PS51186"/>
    </source>
</evidence>
<dbReference type="InterPro" id="IPR016181">
    <property type="entry name" value="Acyl_CoA_acyltransferase"/>
</dbReference>
<organism evidence="3 4">
    <name type="scientific">Phycicoccus elongatus Lp2</name>
    <dbReference type="NCBI Taxonomy" id="1193181"/>
    <lineage>
        <taxon>Bacteria</taxon>
        <taxon>Bacillati</taxon>
        <taxon>Actinomycetota</taxon>
        <taxon>Actinomycetes</taxon>
        <taxon>Micrococcales</taxon>
        <taxon>Intrasporangiaceae</taxon>
        <taxon>Phycicoccus</taxon>
    </lineage>
</organism>
<gene>
    <name evidence="3" type="ORF">BN10_1240006</name>
</gene>
<feature type="domain" description="N-acetyltransferase" evidence="2">
    <location>
        <begin position="199"/>
        <end position="374"/>
    </location>
</feature>
<evidence type="ECO:0000313" key="3">
    <source>
        <dbReference type="EMBL" id="CCH68912.1"/>
    </source>
</evidence>
<keyword evidence="4" id="KW-1185">Reference proteome</keyword>
<feature type="region of interest" description="Disordered" evidence="1">
    <location>
        <begin position="177"/>
        <end position="196"/>
    </location>
</feature>